<feature type="transmembrane region" description="Helical" evidence="6">
    <location>
        <begin position="191"/>
        <end position="214"/>
    </location>
</feature>
<dbReference type="InterPro" id="IPR011701">
    <property type="entry name" value="MFS"/>
</dbReference>
<feature type="transmembrane region" description="Helical" evidence="6">
    <location>
        <begin position="73"/>
        <end position="91"/>
    </location>
</feature>
<reference evidence="8 9" key="1">
    <citation type="submission" date="2024-06" db="EMBL/GenBank/DDBJ databases">
        <title>Complete genome of Phlyctema vagabunda strain 19-DSS-EL-015.</title>
        <authorList>
            <person name="Fiorenzani C."/>
        </authorList>
    </citation>
    <scope>NUCLEOTIDE SEQUENCE [LARGE SCALE GENOMIC DNA]</scope>
    <source>
        <strain evidence="8 9">19-DSS-EL-015</strain>
    </source>
</reference>
<feature type="transmembrane region" description="Helical" evidence="6">
    <location>
        <begin position="265"/>
        <end position="285"/>
    </location>
</feature>
<evidence type="ECO:0000256" key="3">
    <source>
        <dbReference type="ARBA" id="ARBA00022989"/>
    </source>
</evidence>
<evidence type="ECO:0000313" key="8">
    <source>
        <dbReference type="EMBL" id="KAL3421695.1"/>
    </source>
</evidence>
<feature type="transmembrane region" description="Helical" evidence="6">
    <location>
        <begin position="159"/>
        <end position="179"/>
    </location>
</feature>
<dbReference type="Pfam" id="PF07690">
    <property type="entry name" value="MFS_1"/>
    <property type="match status" value="1"/>
</dbReference>
<evidence type="ECO:0000256" key="4">
    <source>
        <dbReference type="ARBA" id="ARBA00023136"/>
    </source>
</evidence>
<dbReference type="InterPro" id="IPR036259">
    <property type="entry name" value="MFS_trans_sf"/>
</dbReference>
<protein>
    <recommendedName>
        <fullName evidence="7">Major facilitator superfamily (MFS) profile domain-containing protein</fullName>
    </recommendedName>
</protein>
<comment type="caution">
    <text evidence="8">The sequence shown here is derived from an EMBL/GenBank/DDBJ whole genome shotgun (WGS) entry which is preliminary data.</text>
</comment>
<organism evidence="8 9">
    <name type="scientific">Phlyctema vagabunda</name>
    <dbReference type="NCBI Taxonomy" id="108571"/>
    <lineage>
        <taxon>Eukaryota</taxon>
        <taxon>Fungi</taxon>
        <taxon>Dikarya</taxon>
        <taxon>Ascomycota</taxon>
        <taxon>Pezizomycotina</taxon>
        <taxon>Leotiomycetes</taxon>
        <taxon>Helotiales</taxon>
        <taxon>Dermateaceae</taxon>
        <taxon>Phlyctema</taxon>
    </lineage>
</organism>
<comment type="subcellular location">
    <subcellularLocation>
        <location evidence="1">Membrane</location>
        <topology evidence="1">Multi-pass membrane protein</topology>
    </subcellularLocation>
</comment>
<dbReference type="Gene3D" id="1.20.1720.10">
    <property type="entry name" value="Multidrug resistance protein D"/>
    <property type="match status" value="1"/>
</dbReference>
<feature type="transmembrane region" description="Helical" evidence="6">
    <location>
        <begin position="36"/>
        <end position="52"/>
    </location>
</feature>
<dbReference type="InterPro" id="IPR020846">
    <property type="entry name" value="MFS_dom"/>
</dbReference>
<evidence type="ECO:0000256" key="6">
    <source>
        <dbReference type="SAM" id="Phobius"/>
    </source>
</evidence>
<proteinExistence type="predicted"/>
<feature type="transmembrane region" description="Helical" evidence="6">
    <location>
        <begin position="234"/>
        <end position="253"/>
    </location>
</feature>
<feature type="transmembrane region" description="Helical" evidence="6">
    <location>
        <begin position="133"/>
        <end position="153"/>
    </location>
</feature>
<keyword evidence="4 6" id="KW-0472">Membrane</keyword>
<keyword evidence="3 6" id="KW-1133">Transmembrane helix</keyword>
<sequence>MPSLPSHDAEKSLGEIGQPEAKHEIQQEYPNTQRRIVVITALYLAIFLTTLDQNIISTAIPRITDEFHSLDDIGWYGSAYLLTMCSFQLVMGKVYKFYPAKPLFLAGIIVFEIGSAICGAAPSSKVFICGRAIAGFGSAGLFSGAMVIMFHTIPLQQRPVYQGFGGAIFAIASVIGPLLGGTFTDKLTWRWCFYINLPVGAVVITIIFLILHLPNQKLDQQESGWVAKLKQLDPIGNLVFFPGVISLILALQWGGSTYSWKNARIIVLIVLCVVLCSGFVAIQIWKKENGTVPPRLIKQRSIAAAMWYSFFNGSGLMVMLYYLPIWFQAIKGVSTVRSGVMLIPMVLSTVFASLGSGILVSKLGYYTPFLLLSSMVMPIGAGLLTTLSTSSHESRVIGYQIIFGLGVGLGMQQPMNVIQTVLNRSDIATGSAIIMFTRFLGAAIFLPVAQNIFISRLISRLSNLPGISSQMVLNHGATQLRSLASGDDLKILLADYNAAISDALYLVVATAAITIFGSVLVEWRSLKVRAAEQVKKTDKATESDSN</sequence>
<feature type="region of interest" description="Disordered" evidence="5">
    <location>
        <begin position="1"/>
        <end position="25"/>
    </location>
</feature>
<dbReference type="PANTHER" id="PTHR23501:SF201">
    <property type="entry name" value="MFS AFLATOXIN EFFLUX PUMP"/>
    <property type="match status" value="1"/>
</dbReference>
<dbReference type="EMBL" id="JBFCZG010000005">
    <property type="protein sequence ID" value="KAL3421695.1"/>
    <property type="molecule type" value="Genomic_DNA"/>
</dbReference>
<feature type="transmembrane region" description="Helical" evidence="6">
    <location>
        <begin position="427"/>
        <end position="449"/>
    </location>
</feature>
<feature type="transmembrane region" description="Helical" evidence="6">
    <location>
        <begin position="339"/>
        <end position="359"/>
    </location>
</feature>
<dbReference type="Gene3D" id="1.20.1250.20">
    <property type="entry name" value="MFS general substrate transporter like domains"/>
    <property type="match status" value="1"/>
</dbReference>
<dbReference type="CDD" id="cd17502">
    <property type="entry name" value="MFS_Azr1_MDR_like"/>
    <property type="match status" value="1"/>
</dbReference>
<dbReference type="SUPFAM" id="SSF103473">
    <property type="entry name" value="MFS general substrate transporter"/>
    <property type="match status" value="1"/>
</dbReference>
<dbReference type="PROSITE" id="PS50850">
    <property type="entry name" value="MFS"/>
    <property type="match status" value="1"/>
</dbReference>
<name>A0ABR4PEE4_9HELO</name>
<feature type="transmembrane region" description="Helical" evidence="6">
    <location>
        <begin position="305"/>
        <end position="327"/>
    </location>
</feature>
<feature type="transmembrane region" description="Helical" evidence="6">
    <location>
        <begin position="365"/>
        <end position="384"/>
    </location>
</feature>
<evidence type="ECO:0000259" key="7">
    <source>
        <dbReference type="PROSITE" id="PS50850"/>
    </source>
</evidence>
<accession>A0ABR4PEE4</accession>
<dbReference type="PANTHER" id="PTHR23501">
    <property type="entry name" value="MAJOR FACILITATOR SUPERFAMILY"/>
    <property type="match status" value="1"/>
</dbReference>
<keyword evidence="2 6" id="KW-0812">Transmembrane</keyword>
<dbReference type="Proteomes" id="UP001629113">
    <property type="component" value="Unassembled WGS sequence"/>
</dbReference>
<feature type="domain" description="Major facilitator superfamily (MFS) profile" evidence="7">
    <location>
        <begin position="38"/>
        <end position="526"/>
    </location>
</feature>
<feature type="transmembrane region" description="Helical" evidence="6">
    <location>
        <begin position="103"/>
        <end position="121"/>
    </location>
</feature>
<gene>
    <name evidence="8" type="ORF">PVAG01_05852</name>
</gene>
<feature type="transmembrane region" description="Helical" evidence="6">
    <location>
        <begin position="503"/>
        <end position="521"/>
    </location>
</feature>
<evidence type="ECO:0000256" key="1">
    <source>
        <dbReference type="ARBA" id="ARBA00004141"/>
    </source>
</evidence>
<evidence type="ECO:0000313" key="9">
    <source>
        <dbReference type="Proteomes" id="UP001629113"/>
    </source>
</evidence>
<keyword evidence="9" id="KW-1185">Reference proteome</keyword>
<evidence type="ECO:0000256" key="5">
    <source>
        <dbReference type="SAM" id="MobiDB-lite"/>
    </source>
</evidence>
<evidence type="ECO:0000256" key="2">
    <source>
        <dbReference type="ARBA" id="ARBA00022692"/>
    </source>
</evidence>